<dbReference type="PROSITE" id="PS50850">
    <property type="entry name" value="MFS"/>
    <property type="match status" value="1"/>
</dbReference>
<feature type="transmembrane region" description="Helical" evidence="5">
    <location>
        <begin position="58"/>
        <end position="79"/>
    </location>
</feature>
<dbReference type="InterPro" id="IPR010645">
    <property type="entry name" value="MFS_4"/>
</dbReference>
<name>A0A1I0ZBU5_9PSEU</name>
<evidence type="ECO:0000259" key="6">
    <source>
        <dbReference type="PROSITE" id="PS50850"/>
    </source>
</evidence>
<dbReference type="PANTHER" id="PTHR23537:SF1">
    <property type="entry name" value="SUGAR TRANSPORTER"/>
    <property type="match status" value="1"/>
</dbReference>
<feature type="domain" description="Major facilitator superfamily (MFS) profile" evidence="6">
    <location>
        <begin position="18"/>
        <end position="391"/>
    </location>
</feature>
<keyword evidence="3 5" id="KW-1133">Transmembrane helix</keyword>
<dbReference type="EMBL" id="FOKG01000006">
    <property type="protein sequence ID" value="SFB21693.1"/>
    <property type="molecule type" value="Genomic_DNA"/>
</dbReference>
<comment type="subcellular location">
    <subcellularLocation>
        <location evidence="1">Cell membrane</location>
        <topology evidence="1">Multi-pass membrane protein</topology>
    </subcellularLocation>
</comment>
<keyword evidence="2 5" id="KW-0812">Transmembrane</keyword>
<keyword evidence="4 5" id="KW-0472">Membrane</keyword>
<evidence type="ECO:0000256" key="4">
    <source>
        <dbReference type="ARBA" id="ARBA00023136"/>
    </source>
</evidence>
<dbReference type="InterPro" id="IPR036259">
    <property type="entry name" value="MFS_trans_sf"/>
</dbReference>
<sequence length="399" mass="41416">MQTVTGGARDPRRVIDRHIALAAISAIGVGYGFARYGYGLFLPQIRAEFGLSVSVLGAIGSATYFGYLLALILVGVLVTRFGPRPMVVLGGLSATLGMALVAFASTPALLVIGLVLAGTSSGWIWAPYSDAIGRLLPDGRRERVLAIIPSGTAFAVVIAGPLALLARSTGWRFAWFVFAAIALAATVYNAVLLPGGSTADAARRTPAMRWFARRSALPLYLTALSYGLLGSVYWTYAVEAISGADDPETGPLFWTLMGLSGTAGVFTGRVLARMGLPGAHRLLLTALAVAVALLGVAPGSVVAVVASALLYGCAFMATSGLLAVWSYQVFPEYPATGFSAAVLFLGVGSVAGPVTMGMIATQYGLRVTFLLTAALALLTLLAPPTRQTARTASPGRAWR</sequence>
<feature type="transmembrane region" description="Helical" evidence="5">
    <location>
        <begin position="217"/>
        <end position="236"/>
    </location>
</feature>
<gene>
    <name evidence="7" type="ORF">SAMN05216266_106189</name>
</gene>
<dbReference type="GO" id="GO:0005886">
    <property type="term" value="C:plasma membrane"/>
    <property type="evidence" value="ECO:0007669"/>
    <property type="project" value="UniProtKB-SubCell"/>
</dbReference>
<keyword evidence="8" id="KW-1185">Reference proteome</keyword>
<dbReference type="AlphaFoldDB" id="A0A1I0ZBU5"/>
<dbReference type="STRING" id="490629.SAMN05216266_106189"/>
<dbReference type="InterPro" id="IPR020846">
    <property type="entry name" value="MFS_dom"/>
</dbReference>
<evidence type="ECO:0000313" key="7">
    <source>
        <dbReference type="EMBL" id="SFB21693.1"/>
    </source>
</evidence>
<feature type="transmembrane region" description="Helical" evidence="5">
    <location>
        <begin position="19"/>
        <end position="38"/>
    </location>
</feature>
<feature type="transmembrane region" description="Helical" evidence="5">
    <location>
        <begin position="337"/>
        <end position="357"/>
    </location>
</feature>
<feature type="transmembrane region" description="Helical" evidence="5">
    <location>
        <begin position="252"/>
        <end position="272"/>
    </location>
</feature>
<proteinExistence type="predicted"/>
<accession>A0A1I0ZBU5</accession>
<dbReference type="RefSeq" id="WP_177242584.1">
    <property type="nucleotide sequence ID" value="NZ_FOKG01000006.1"/>
</dbReference>
<feature type="transmembrane region" description="Helical" evidence="5">
    <location>
        <begin position="279"/>
        <end position="297"/>
    </location>
</feature>
<dbReference type="Proteomes" id="UP000243799">
    <property type="component" value="Unassembled WGS sequence"/>
</dbReference>
<feature type="transmembrane region" description="Helical" evidence="5">
    <location>
        <begin position="144"/>
        <end position="167"/>
    </location>
</feature>
<dbReference type="SUPFAM" id="SSF103473">
    <property type="entry name" value="MFS general substrate transporter"/>
    <property type="match status" value="1"/>
</dbReference>
<evidence type="ECO:0000256" key="3">
    <source>
        <dbReference type="ARBA" id="ARBA00022989"/>
    </source>
</evidence>
<feature type="transmembrane region" description="Helical" evidence="5">
    <location>
        <begin position="86"/>
        <end position="104"/>
    </location>
</feature>
<evidence type="ECO:0000313" key="8">
    <source>
        <dbReference type="Proteomes" id="UP000243799"/>
    </source>
</evidence>
<protein>
    <submittedName>
        <fullName evidence="7">Predicted arabinose efflux permease, MFS family</fullName>
    </submittedName>
</protein>
<feature type="transmembrane region" description="Helical" evidence="5">
    <location>
        <begin position="173"/>
        <end position="196"/>
    </location>
</feature>
<evidence type="ECO:0000256" key="5">
    <source>
        <dbReference type="SAM" id="Phobius"/>
    </source>
</evidence>
<organism evidence="7 8">
    <name type="scientific">Amycolatopsis marina</name>
    <dbReference type="NCBI Taxonomy" id="490629"/>
    <lineage>
        <taxon>Bacteria</taxon>
        <taxon>Bacillati</taxon>
        <taxon>Actinomycetota</taxon>
        <taxon>Actinomycetes</taxon>
        <taxon>Pseudonocardiales</taxon>
        <taxon>Pseudonocardiaceae</taxon>
        <taxon>Amycolatopsis</taxon>
    </lineage>
</organism>
<dbReference type="Gene3D" id="1.20.1250.20">
    <property type="entry name" value="MFS general substrate transporter like domains"/>
    <property type="match status" value="2"/>
</dbReference>
<feature type="transmembrane region" description="Helical" evidence="5">
    <location>
        <begin position="363"/>
        <end position="382"/>
    </location>
</feature>
<reference evidence="8" key="1">
    <citation type="submission" date="2016-10" db="EMBL/GenBank/DDBJ databases">
        <authorList>
            <person name="Varghese N."/>
            <person name="Submissions S."/>
        </authorList>
    </citation>
    <scope>NUCLEOTIDE SEQUENCE [LARGE SCALE GENOMIC DNA]</scope>
    <source>
        <strain evidence="8">CGMCC 4.3568</strain>
    </source>
</reference>
<feature type="transmembrane region" description="Helical" evidence="5">
    <location>
        <begin position="110"/>
        <end position="132"/>
    </location>
</feature>
<dbReference type="PANTHER" id="PTHR23537">
    <property type="match status" value="1"/>
</dbReference>
<feature type="transmembrane region" description="Helical" evidence="5">
    <location>
        <begin position="303"/>
        <end position="325"/>
    </location>
</feature>
<evidence type="ECO:0000256" key="1">
    <source>
        <dbReference type="ARBA" id="ARBA00004651"/>
    </source>
</evidence>
<dbReference type="GO" id="GO:0022857">
    <property type="term" value="F:transmembrane transporter activity"/>
    <property type="evidence" value="ECO:0007669"/>
    <property type="project" value="InterPro"/>
</dbReference>
<dbReference type="Pfam" id="PF06779">
    <property type="entry name" value="MFS_4"/>
    <property type="match status" value="1"/>
</dbReference>
<evidence type="ECO:0000256" key="2">
    <source>
        <dbReference type="ARBA" id="ARBA00022692"/>
    </source>
</evidence>